<dbReference type="PRINTS" id="PR00460">
    <property type="entry name" value="BPEROXIDASE"/>
</dbReference>
<dbReference type="NCBIfam" id="NF011635">
    <property type="entry name" value="PRK15061.1"/>
    <property type="match status" value="1"/>
</dbReference>
<dbReference type="FunFam" id="1.10.520.10:FF:000002">
    <property type="entry name" value="Catalase-peroxidase"/>
    <property type="match status" value="1"/>
</dbReference>
<reference evidence="17" key="2">
    <citation type="submission" date="2013-11" db="EMBL/GenBank/DDBJ databases">
        <title>Genome sequences of clinical and environmental isolates of Serratia marcescens.</title>
        <authorList>
            <person name="Iguchi A."/>
            <person name="Komatsu H."/>
            <person name="Nagaya Y."/>
            <person name="Ogura Y."/>
            <person name="Katsura K."/>
            <person name="Kurokawa K."/>
            <person name="Ooka T."/>
            <person name="Hattori M."/>
            <person name="Gotoh N."/>
            <person name="Thomson N."/>
            <person name="Hayashi T."/>
        </authorList>
    </citation>
    <scope>NUCLEOTIDE SEQUENCE [LARGE SCALE GENOMIC DNA]</scope>
    <source>
        <strain evidence="17">Db11</strain>
    </source>
</reference>
<comment type="PTM">
    <text evidence="12">Formation of the three residue Trp-Tyr-Met cross-link is important for the catalase, but not the peroxidase activity of the enzyme.</text>
</comment>
<dbReference type="PROSITE" id="PS00436">
    <property type="entry name" value="PEROXIDASE_2"/>
    <property type="match status" value="1"/>
</dbReference>
<keyword evidence="2 12" id="KW-0349">Heme</keyword>
<feature type="domain" description="Plant heme peroxidase family profile" evidence="15">
    <location>
        <begin position="129"/>
        <end position="420"/>
    </location>
</feature>
<dbReference type="RefSeq" id="WP_025303476.1">
    <property type="nucleotide sequence ID" value="NZ_HG326223.1"/>
</dbReference>
<feature type="binding site" description="axial binding residue" evidence="12">
    <location>
        <position position="263"/>
    </location>
    <ligand>
        <name>heme b</name>
        <dbReference type="ChEBI" id="CHEBI:60344"/>
    </ligand>
    <ligandPart>
        <name>Fe</name>
        <dbReference type="ChEBI" id="CHEBI:18248"/>
    </ligandPart>
</feature>
<keyword evidence="1 12" id="KW-0575">Peroxidase</keyword>
<evidence type="ECO:0000256" key="8">
    <source>
        <dbReference type="ARBA" id="ARBA00051651"/>
    </source>
</evidence>
<dbReference type="SUPFAM" id="SSF48113">
    <property type="entry name" value="Heme-dependent peroxidases"/>
    <property type="match status" value="2"/>
</dbReference>
<evidence type="ECO:0000256" key="1">
    <source>
        <dbReference type="ARBA" id="ARBA00022559"/>
    </source>
</evidence>
<keyword evidence="4 12" id="KW-0560">Oxidoreductase</keyword>
<dbReference type="GO" id="GO:0042744">
    <property type="term" value="P:hydrogen peroxide catabolic process"/>
    <property type="evidence" value="ECO:0007669"/>
    <property type="project" value="UniProtKB-KW"/>
</dbReference>
<gene>
    <name evidence="12 16" type="primary">katG</name>
    <name evidence="16" type="ORF">SMDB11_2483</name>
</gene>
<dbReference type="Proteomes" id="UP000018979">
    <property type="component" value="Chromosome I"/>
</dbReference>
<accession>A0ABC9IJM3</accession>
<feature type="cross-link" description="Tryptophyl-tyrosyl-methioninium (Tyr-Met) (with Trp-95)" evidence="12">
    <location>
        <begin position="222"/>
        <end position="248"/>
    </location>
</feature>
<evidence type="ECO:0000256" key="6">
    <source>
        <dbReference type="ARBA" id="ARBA00023324"/>
    </source>
</evidence>
<comment type="catalytic activity">
    <reaction evidence="8 12 13">
        <text>H2O2 + AH2 = A + 2 H2O</text>
        <dbReference type="Rhea" id="RHEA:30275"/>
        <dbReference type="ChEBI" id="CHEBI:13193"/>
        <dbReference type="ChEBI" id="CHEBI:15377"/>
        <dbReference type="ChEBI" id="CHEBI:16240"/>
        <dbReference type="ChEBI" id="CHEBI:17499"/>
        <dbReference type="EC" id="1.11.1.21"/>
    </reaction>
</comment>
<comment type="cofactor">
    <cofactor evidence="12">
        <name>heme b</name>
        <dbReference type="ChEBI" id="CHEBI:60344"/>
    </cofactor>
    <text evidence="12">Binds 1 heme b (iron(II)-protoporphyrin IX) group per dimer.</text>
</comment>
<dbReference type="PANTHER" id="PTHR30555:SF0">
    <property type="entry name" value="CATALASE-PEROXIDASE"/>
    <property type="match status" value="1"/>
</dbReference>
<dbReference type="FunFam" id="1.10.420.10:FF:000002">
    <property type="entry name" value="Catalase-peroxidase"/>
    <property type="match status" value="1"/>
</dbReference>
<dbReference type="Gene3D" id="1.10.520.10">
    <property type="match status" value="2"/>
</dbReference>
<comment type="subunit">
    <text evidence="12">Homodimer or homotetramer.</text>
</comment>
<name>A0ABC9IJM3_SERMA</name>
<organism evidence="16 17">
    <name type="scientific">Serratia marcescens subsp. marcescens Db11</name>
    <dbReference type="NCBI Taxonomy" id="273526"/>
    <lineage>
        <taxon>Bacteria</taxon>
        <taxon>Pseudomonadati</taxon>
        <taxon>Pseudomonadota</taxon>
        <taxon>Gammaproteobacteria</taxon>
        <taxon>Enterobacterales</taxon>
        <taxon>Yersiniaceae</taxon>
        <taxon>Serratia</taxon>
    </lineage>
</organism>
<feature type="region of interest" description="Disordered" evidence="14">
    <location>
        <begin position="1"/>
        <end position="26"/>
    </location>
</feature>
<dbReference type="GO" id="GO:0046872">
    <property type="term" value="F:metal ion binding"/>
    <property type="evidence" value="ECO:0007669"/>
    <property type="project" value="UniProtKB-KW"/>
</dbReference>
<dbReference type="KEGG" id="smac:SMDB11_2483"/>
<reference evidence="16 17" key="1">
    <citation type="submission" date="2013-06" db="EMBL/GenBank/DDBJ databases">
        <authorList>
            <person name="Aslett M."/>
        </authorList>
    </citation>
    <scope>NUCLEOTIDE SEQUENCE [LARGE SCALE GENOMIC DNA]</scope>
    <source>
        <strain evidence="16 17">Db11</strain>
    </source>
</reference>
<dbReference type="PRINTS" id="PR00458">
    <property type="entry name" value="PEROXIDASE"/>
</dbReference>
<comment type="similarity">
    <text evidence="9 12 13">Belongs to the peroxidase family. Peroxidase/catalase subfamily.</text>
</comment>
<evidence type="ECO:0000256" key="11">
    <source>
        <dbReference type="ARBA" id="ARBA00074141"/>
    </source>
</evidence>
<keyword evidence="3 12" id="KW-0479">Metal-binding</keyword>
<evidence type="ECO:0000256" key="10">
    <source>
        <dbReference type="ARBA" id="ARBA00067012"/>
    </source>
</evidence>
<feature type="compositionally biased region" description="Polar residues" evidence="14">
    <location>
        <begin position="16"/>
        <end position="26"/>
    </location>
</feature>
<evidence type="ECO:0000256" key="12">
    <source>
        <dbReference type="HAMAP-Rule" id="MF_01961"/>
    </source>
</evidence>
<dbReference type="CDD" id="cd08200">
    <property type="entry name" value="catalase_peroxidase_2"/>
    <property type="match status" value="1"/>
</dbReference>
<dbReference type="Pfam" id="PF00141">
    <property type="entry name" value="peroxidase"/>
    <property type="match status" value="2"/>
</dbReference>
<dbReference type="PROSITE" id="PS50873">
    <property type="entry name" value="PEROXIDASE_4"/>
    <property type="match status" value="1"/>
</dbReference>
<dbReference type="EMBL" id="HG326223">
    <property type="protein sequence ID" value="CDG13049.1"/>
    <property type="molecule type" value="Genomic_DNA"/>
</dbReference>
<dbReference type="InterPro" id="IPR002016">
    <property type="entry name" value="Haem_peroxidase"/>
</dbReference>
<dbReference type="InterPro" id="IPR019794">
    <property type="entry name" value="Peroxidases_AS"/>
</dbReference>
<dbReference type="GO" id="GO:0005829">
    <property type="term" value="C:cytosol"/>
    <property type="evidence" value="ECO:0007669"/>
    <property type="project" value="UniProtKB-ARBA"/>
</dbReference>
<dbReference type="AlphaFoldDB" id="A0ABC9IJM3"/>
<evidence type="ECO:0000313" key="16">
    <source>
        <dbReference type="EMBL" id="CDG13049.1"/>
    </source>
</evidence>
<dbReference type="Gene3D" id="1.10.420.10">
    <property type="entry name" value="Peroxidase, domain 2"/>
    <property type="match status" value="2"/>
</dbReference>
<dbReference type="NCBIfam" id="TIGR00198">
    <property type="entry name" value="cat_per_HPI"/>
    <property type="match status" value="1"/>
</dbReference>
<keyword evidence="6 12" id="KW-0376">Hydrogen peroxide</keyword>
<dbReference type="CDD" id="cd00649">
    <property type="entry name" value="catalase_peroxidase_1"/>
    <property type="match status" value="1"/>
</dbReference>
<evidence type="ECO:0000256" key="5">
    <source>
        <dbReference type="ARBA" id="ARBA00023004"/>
    </source>
</evidence>
<comment type="caution">
    <text evidence="12">Lacks conserved residue(s) required for the propagation of feature annotation.</text>
</comment>
<evidence type="ECO:0000256" key="7">
    <source>
        <dbReference type="ARBA" id="ARBA00049145"/>
    </source>
</evidence>
<dbReference type="GO" id="GO:0020037">
    <property type="term" value="F:heme binding"/>
    <property type="evidence" value="ECO:0007669"/>
    <property type="project" value="UniProtKB-ARBA"/>
</dbReference>
<feature type="site" description="Transition state stabilizer" evidence="12">
    <location>
        <position position="92"/>
    </location>
</feature>
<proteinExistence type="inferred from homology"/>
<protein>
    <recommendedName>
        <fullName evidence="11 12">Catalase-peroxidase</fullName>
        <shortName evidence="12">CP</shortName>
        <ecNumber evidence="10 12">1.11.1.21</ecNumber>
    </recommendedName>
    <alternativeName>
        <fullName evidence="12">Peroxidase/catalase</fullName>
    </alternativeName>
</protein>
<evidence type="ECO:0000256" key="9">
    <source>
        <dbReference type="ARBA" id="ARBA00060838"/>
    </source>
</evidence>
<evidence type="ECO:0000256" key="14">
    <source>
        <dbReference type="SAM" id="MobiDB-lite"/>
    </source>
</evidence>
<dbReference type="PANTHER" id="PTHR30555">
    <property type="entry name" value="HYDROPEROXIDASE I, BIFUNCTIONAL CATALASE-PEROXIDASE"/>
    <property type="match status" value="1"/>
</dbReference>
<feature type="active site" description="Proton acceptor" evidence="12">
    <location>
        <position position="96"/>
    </location>
</feature>
<evidence type="ECO:0000259" key="15">
    <source>
        <dbReference type="PROSITE" id="PS50873"/>
    </source>
</evidence>
<comment type="catalytic activity">
    <reaction evidence="7 12 13">
        <text>2 H2O2 = O2 + 2 H2O</text>
        <dbReference type="Rhea" id="RHEA:20309"/>
        <dbReference type="ChEBI" id="CHEBI:15377"/>
        <dbReference type="ChEBI" id="CHEBI:15379"/>
        <dbReference type="ChEBI" id="CHEBI:16240"/>
        <dbReference type="EC" id="1.11.1.21"/>
    </reaction>
</comment>
<dbReference type="InterPro" id="IPR010255">
    <property type="entry name" value="Haem_peroxidase_sf"/>
</dbReference>
<dbReference type="FunFam" id="1.10.420.10:FF:000004">
    <property type="entry name" value="Catalase-peroxidase"/>
    <property type="match status" value="1"/>
</dbReference>
<dbReference type="InterPro" id="IPR000763">
    <property type="entry name" value="Catalase_peroxidase"/>
</dbReference>
<evidence type="ECO:0000256" key="2">
    <source>
        <dbReference type="ARBA" id="ARBA00022617"/>
    </source>
</evidence>
<keyword evidence="5 12" id="KW-0408">Iron</keyword>
<dbReference type="PROSITE" id="PS00435">
    <property type="entry name" value="PEROXIDASE_1"/>
    <property type="match status" value="1"/>
</dbReference>
<evidence type="ECO:0000256" key="4">
    <source>
        <dbReference type="ARBA" id="ARBA00023002"/>
    </source>
</evidence>
<evidence type="ECO:0000313" key="17">
    <source>
        <dbReference type="Proteomes" id="UP000018979"/>
    </source>
</evidence>
<evidence type="ECO:0000256" key="3">
    <source>
        <dbReference type="ARBA" id="ARBA00022723"/>
    </source>
</evidence>
<dbReference type="EC" id="1.11.1.21" evidence="10 12"/>
<sequence>MTTESKCPFSGGKQPAPQNGPTNQDWWPNQLSLKPLHQHSPLSDPMDKDFNYADAFNSLDLAAVKQDLHALMTDSQEWWPADFGHYGGLFIRMAWHSAGTYRIGDGRGGAGEGQQRFAPLNSWPDNVSLDKARRLLWPIKQKYGRNLSWADLIILTGNVALESMGFKTFGYAGGRADTWEPDDVYWGSEKIWLELSGGPNSRYSGDRDLEDPLAAVQMGLIYVNPEGPDGNPDPVAAARDIRETFARMAMNDEETVALIAGGHTFGKTHGAGPASNVGADPEAAGLESQGLGWHSTFGTGVGKDAITSGLEVTWTTTPTQWNHDFFRHLFEYEWELTQSPAGAHQWVAKDIGETIPDAFDPNKKRRPTMLTTDLSLRFDPAYEKISRRFYEHPEELADAFARAWFKLTHRDMGPRARYLGPEVPQEELIWQDPIPAVDHPLIDEQDIAALKNAVLASGLPVSALVSTAWASASSFRGSDKRGGANGARIRLAPQKDWAVNQPAQLAATLAKLESIQRAFNDAQTGGKRVSLADLIVLAGAAGVEQAAKNAGFALTVPFAPGRMDASQEQTDVDSFEAMEPLADGFRNFLKGKYRVPAETLLVDKAQLLTLTAPEMTVLVGGLRVLGANVGGTQHGVFTQRPQALTNDFFVNLLDMGTTWHPIGEDGLFEGRDRRSGAVKWTGTRVDLVFGSHAQLRALAEVYGSADAQEKFAHDFVAAWNKVMNLDRFDLA</sequence>
<dbReference type="HAMAP" id="MF_01961">
    <property type="entry name" value="Catal_peroxid"/>
    <property type="match status" value="1"/>
</dbReference>
<dbReference type="InterPro" id="IPR019793">
    <property type="entry name" value="Peroxidases_heam-ligand_BS"/>
</dbReference>
<dbReference type="GO" id="GO:0004096">
    <property type="term" value="F:catalase activity"/>
    <property type="evidence" value="ECO:0007669"/>
    <property type="project" value="UniProtKB-UniRule"/>
</dbReference>
<comment type="function">
    <text evidence="12">Bifunctional enzyme with both catalase and broad-spectrum peroxidase activity.</text>
</comment>
<evidence type="ECO:0000256" key="13">
    <source>
        <dbReference type="RuleBase" id="RU003451"/>
    </source>
</evidence>
<reference evidence="16 17" key="3">
    <citation type="journal article" date="2014" name="Genome Biol. Evol.">
        <title>Genome evolution and plasticity of Serratia marcescens, an important multidrug-resistant nosocomial pathogen.</title>
        <authorList>
            <person name="Iguchi A."/>
            <person name="Nagaya Y."/>
            <person name="Pradel E."/>
            <person name="Ooka T."/>
            <person name="Ogura Y."/>
            <person name="Katsura K."/>
            <person name="Kurokawa K."/>
            <person name="Oshima K."/>
            <person name="Hattori M."/>
            <person name="Parkhill J."/>
            <person name="Sebaihia M."/>
            <person name="Coulthurst S.J."/>
            <person name="Gotoh N."/>
            <person name="Thomson N.R."/>
            <person name="Ewbank J.J."/>
            <person name="Hayashi T."/>
        </authorList>
    </citation>
    <scope>NUCLEOTIDE SEQUENCE [LARGE SCALE GENOMIC DNA]</scope>
    <source>
        <strain evidence="16 17">Db11</strain>
    </source>
</reference>